<evidence type="ECO:0000313" key="1">
    <source>
        <dbReference type="EMBL" id="GGA19535.1"/>
    </source>
</evidence>
<evidence type="ECO:0008006" key="3">
    <source>
        <dbReference type="Google" id="ProtNLM"/>
    </source>
</evidence>
<sequence>MVRTPRSIADYDALFDPIRKGREERSGKQLGDPIKAARAMLAVIVSDTPPAHLLLGSDALDLVREKLSGLAEEFKGWEIVTRSTDG</sequence>
<organism evidence="1 2">
    <name type="scientific">Dyella nitratireducens</name>
    <dbReference type="NCBI Taxonomy" id="1849580"/>
    <lineage>
        <taxon>Bacteria</taxon>
        <taxon>Pseudomonadati</taxon>
        <taxon>Pseudomonadota</taxon>
        <taxon>Gammaproteobacteria</taxon>
        <taxon>Lysobacterales</taxon>
        <taxon>Rhodanobacteraceae</taxon>
        <taxon>Dyella</taxon>
    </lineage>
</organism>
<comment type="caution">
    <text evidence="1">The sequence shown here is derived from an EMBL/GenBank/DDBJ whole genome shotgun (WGS) entry which is preliminary data.</text>
</comment>
<dbReference type="EMBL" id="BMJA01000001">
    <property type="protein sequence ID" value="GGA19535.1"/>
    <property type="molecule type" value="Genomic_DNA"/>
</dbReference>
<dbReference type="RefSeq" id="WP_229720603.1">
    <property type="nucleotide sequence ID" value="NZ_BMJA01000001.1"/>
</dbReference>
<dbReference type="Gene3D" id="3.40.50.720">
    <property type="entry name" value="NAD(P)-binding Rossmann-like Domain"/>
    <property type="match status" value="1"/>
</dbReference>
<accession>A0ABQ1FL98</accession>
<dbReference type="Proteomes" id="UP000620046">
    <property type="component" value="Unassembled WGS sequence"/>
</dbReference>
<reference evidence="2" key="1">
    <citation type="journal article" date="2019" name="Int. J. Syst. Evol. Microbiol.">
        <title>The Global Catalogue of Microorganisms (GCM) 10K type strain sequencing project: providing services to taxonomists for standard genome sequencing and annotation.</title>
        <authorList>
            <consortium name="The Broad Institute Genomics Platform"/>
            <consortium name="The Broad Institute Genome Sequencing Center for Infectious Disease"/>
            <person name="Wu L."/>
            <person name="Ma J."/>
        </authorList>
    </citation>
    <scope>NUCLEOTIDE SEQUENCE [LARGE SCALE GENOMIC DNA]</scope>
    <source>
        <strain evidence="2">CGMCC 1.15439</strain>
    </source>
</reference>
<keyword evidence="2" id="KW-1185">Reference proteome</keyword>
<gene>
    <name evidence="1" type="ORF">GCM10010981_04430</name>
</gene>
<protein>
    <recommendedName>
        <fullName evidence="3">Short chain dehydrogenase</fullName>
    </recommendedName>
</protein>
<name>A0ABQ1FL98_9GAMM</name>
<proteinExistence type="predicted"/>
<evidence type="ECO:0000313" key="2">
    <source>
        <dbReference type="Proteomes" id="UP000620046"/>
    </source>
</evidence>